<keyword evidence="1" id="KW-0472">Membrane</keyword>
<dbReference type="AlphaFoldDB" id="A0A7X0P1G1"/>
<comment type="caution">
    <text evidence="2">The sequence shown here is derived from an EMBL/GenBank/DDBJ whole genome shotgun (WGS) entry which is preliminary data.</text>
</comment>
<evidence type="ECO:0000313" key="2">
    <source>
        <dbReference type="EMBL" id="MBB6553417.1"/>
    </source>
</evidence>
<keyword evidence="1" id="KW-0812">Transmembrane</keyword>
<sequence length="77" mass="8013">MPLMPAGERGLPAATAGIALTGGALTWALGSWSQGRRGFARTTNFRLGTALVAVLIALTAVWVAIVRPLSSERSPRP</sequence>
<name>A0A7X0P1G1_9ACTN</name>
<protein>
    <submittedName>
        <fullName evidence="2">Uncharacterized protein</fullName>
    </submittedName>
</protein>
<feature type="transmembrane region" description="Helical" evidence="1">
    <location>
        <begin position="44"/>
        <end position="65"/>
    </location>
</feature>
<keyword evidence="3" id="KW-1185">Reference proteome</keyword>
<gene>
    <name evidence="2" type="ORF">HD593_008212</name>
</gene>
<keyword evidence="1" id="KW-1133">Transmembrane helix</keyword>
<feature type="transmembrane region" description="Helical" evidence="1">
    <location>
        <begin position="12"/>
        <end position="32"/>
    </location>
</feature>
<evidence type="ECO:0000313" key="3">
    <source>
        <dbReference type="Proteomes" id="UP000565579"/>
    </source>
</evidence>
<dbReference type="Proteomes" id="UP000565579">
    <property type="component" value="Unassembled WGS sequence"/>
</dbReference>
<proteinExistence type="predicted"/>
<organism evidence="2 3">
    <name type="scientific">Nonomuraea rubra</name>
    <dbReference type="NCBI Taxonomy" id="46180"/>
    <lineage>
        <taxon>Bacteria</taxon>
        <taxon>Bacillati</taxon>
        <taxon>Actinomycetota</taxon>
        <taxon>Actinomycetes</taxon>
        <taxon>Streptosporangiales</taxon>
        <taxon>Streptosporangiaceae</taxon>
        <taxon>Nonomuraea</taxon>
    </lineage>
</organism>
<evidence type="ECO:0000256" key="1">
    <source>
        <dbReference type="SAM" id="Phobius"/>
    </source>
</evidence>
<dbReference type="EMBL" id="JACHMI010000001">
    <property type="protein sequence ID" value="MBB6553417.1"/>
    <property type="molecule type" value="Genomic_DNA"/>
</dbReference>
<reference evidence="2 3" key="1">
    <citation type="submission" date="2020-08" db="EMBL/GenBank/DDBJ databases">
        <title>Sequencing the genomes of 1000 actinobacteria strains.</title>
        <authorList>
            <person name="Klenk H.-P."/>
        </authorList>
    </citation>
    <scope>NUCLEOTIDE SEQUENCE [LARGE SCALE GENOMIC DNA]</scope>
    <source>
        <strain evidence="2 3">DSM 43768</strain>
    </source>
</reference>
<accession>A0A7X0P1G1</accession>